<protein>
    <submittedName>
        <fullName evidence="2">Uncharacterized protein</fullName>
    </submittedName>
</protein>
<comment type="caution">
    <text evidence="2">The sequence shown here is derived from an EMBL/GenBank/DDBJ whole genome shotgun (WGS) entry which is preliminary data.</text>
</comment>
<keyword evidence="3" id="KW-1185">Reference proteome</keyword>
<feature type="compositionally biased region" description="Polar residues" evidence="1">
    <location>
        <begin position="1"/>
        <end position="12"/>
    </location>
</feature>
<dbReference type="AlphaFoldDB" id="A0A9K3NNP2"/>
<proteinExistence type="predicted"/>
<evidence type="ECO:0000313" key="2">
    <source>
        <dbReference type="EMBL" id="KAF5805793.1"/>
    </source>
</evidence>
<feature type="region of interest" description="Disordered" evidence="1">
    <location>
        <begin position="1"/>
        <end position="26"/>
    </location>
</feature>
<name>A0A9K3NNP2_HELAN</name>
<dbReference type="Gramene" id="mRNA:HanXRQr2_Chr05g0213651">
    <property type="protein sequence ID" value="mRNA:HanXRQr2_Chr05g0213651"/>
    <property type="gene ID" value="HanXRQr2_Chr05g0213651"/>
</dbReference>
<sequence>MAEPSNPLSTSVENREPSSPVAAEEEVEVNAPGKNLLVLRWSRSSFETLMRDIQMPPEYGATYPQEGDTAGDAPAGYVTMFADFFGDCNLRLPLTVFPIVGDFRRFYQLSVSIGLFSFRQRDHTPNLMIPLKGMMKWKTKFFYVKAAAITSKLQFRNVTGTIITEKVSVPKADTVDWFPRLRIIGWVNLDNRQLCVLRMMLGRMSRNARPVVREKSGEDAPLWRMFCPDFKGEVEIVACADGEEGFNRTIRDNFRLPDRAALEAVLPQGKGIVDLGALGDPAAMGVPKQAEPKISDKRARKKKTHEAVVIPLLVPEVAGISRTRLCKYDDYVVVSDTLEVWVF</sequence>
<reference evidence="2" key="2">
    <citation type="submission" date="2020-06" db="EMBL/GenBank/DDBJ databases">
        <title>Helianthus annuus Genome sequencing and assembly Release 2.</title>
        <authorList>
            <person name="Gouzy J."/>
            <person name="Langlade N."/>
            <person name="Munos S."/>
        </authorList>
    </citation>
    <scope>NUCLEOTIDE SEQUENCE</scope>
    <source>
        <tissue evidence="2">Leaves</tissue>
    </source>
</reference>
<accession>A0A9K3NNP2</accession>
<dbReference type="PANTHER" id="PTHR31099:SF49">
    <property type="entry name" value="MYOSIN HEAVY CHAIN-LIKE PROTEIN"/>
    <property type="match status" value="1"/>
</dbReference>
<evidence type="ECO:0000313" key="3">
    <source>
        <dbReference type="Proteomes" id="UP000215914"/>
    </source>
</evidence>
<dbReference type="Proteomes" id="UP000215914">
    <property type="component" value="Unassembled WGS sequence"/>
</dbReference>
<dbReference type="EMBL" id="MNCJ02000320">
    <property type="protein sequence ID" value="KAF5805793.1"/>
    <property type="molecule type" value="Genomic_DNA"/>
</dbReference>
<dbReference type="PANTHER" id="PTHR31099">
    <property type="entry name" value="OS06G0165300 PROTEIN"/>
    <property type="match status" value="1"/>
</dbReference>
<organism evidence="2 3">
    <name type="scientific">Helianthus annuus</name>
    <name type="common">Common sunflower</name>
    <dbReference type="NCBI Taxonomy" id="4232"/>
    <lineage>
        <taxon>Eukaryota</taxon>
        <taxon>Viridiplantae</taxon>
        <taxon>Streptophyta</taxon>
        <taxon>Embryophyta</taxon>
        <taxon>Tracheophyta</taxon>
        <taxon>Spermatophyta</taxon>
        <taxon>Magnoliopsida</taxon>
        <taxon>eudicotyledons</taxon>
        <taxon>Gunneridae</taxon>
        <taxon>Pentapetalae</taxon>
        <taxon>asterids</taxon>
        <taxon>campanulids</taxon>
        <taxon>Asterales</taxon>
        <taxon>Asteraceae</taxon>
        <taxon>Asteroideae</taxon>
        <taxon>Heliantheae alliance</taxon>
        <taxon>Heliantheae</taxon>
        <taxon>Helianthus</taxon>
    </lineage>
</organism>
<evidence type="ECO:0000256" key="1">
    <source>
        <dbReference type="SAM" id="MobiDB-lite"/>
    </source>
</evidence>
<reference evidence="2" key="1">
    <citation type="journal article" date="2017" name="Nature">
        <title>The sunflower genome provides insights into oil metabolism, flowering and Asterid evolution.</title>
        <authorList>
            <person name="Badouin H."/>
            <person name="Gouzy J."/>
            <person name="Grassa C.J."/>
            <person name="Murat F."/>
            <person name="Staton S.E."/>
            <person name="Cottret L."/>
            <person name="Lelandais-Briere C."/>
            <person name="Owens G.L."/>
            <person name="Carrere S."/>
            <person name="Mayjonade B."/>
            <person name="Legrand L."/>
            <person name="Gill N."/>
            <person name="Kane N.C."/>
            <person name="Bowers J.E."/>
            <person name="Hubner S."/>
            <person name="Bellec A."/>
            <person name="Berard A."/>
            <person name="Berges H."/>
            <person name="Blanchet N."/>
            <person name="Boniface M.C."/>
            <person name="Brunel D."/>
            <person name="Catrice O."/>
            <person name="Chaidir N."/>
            <person name="Claudel C."/>
            <person name="Donnadieu C."/>
            <person name="Faraut T."/>
            <person name="Fievet G."/>
            <person name="Helmstetter N."/>
            <person name="King M."/>
            <person name="Knapp S.J."/>
            <person name="Lai Z."/>
            <person name="Le Paslier M.C."/>
            <person name="Lippi Y."/>
            <person name="Lorenzon L."/>
            <person name="Mandel J.R."/>
            <person name="Marage G."/>
            <person name="Marchand G."/>
            <person name="Marquand E."/>
            <person name="Bret-Mestries E."/>
            <person name="Morien E."/>
            <person name="Nambeesan S."/>
            <person name="Nguyen T."/>
            <person name="Pegot-Espagnet P."/>
            <person name="Pouilly N."/>
            <person name="Raftis F."/>
            <person name="Sallet E."/>
            <person name="Schiex T."/>
            <person name="Thomas J."/>
            <person name="Vandecasteele C."/>
            <person name="Vares D."/>
            <person name="Vear F."/>
            <person name="Vautrin S."/>
            <person name="Crespi M."/>
            <person name="Mangin B."/>
            <person name="Burke J.M."/>
            <person name="Salse J."/>
            <person name="Munos S."/>
            <person name="Vincourt P."/>
            <person name="Rieseberg L.H."/>
            <person name="Langlade N.B."/>
        </authorList>
    </citation>
    <scope>NUCLEOTIDE SEQUENCE</scope>
    <source>
        <tissue evidence="2">Leaves</tissue>
    </source>
</reference>
<gene>
    <name evidence="2" type="ORF">HanXRQr2_Chr05g0213651</name>
</gene>